<keyword evidence="1" id="KW-1133">Transmembrane helix</keyword>
<keyword evidence="1" id="KW-0812">Transmembrane</keyword>
<organism evidence="2 3">
    <name type="scientific">Pseudoprimorskyibacter insulae</name>
    <dbReference type="NCBI Taxonomy" id="1695997"/>
    <lineage>
        <taxon>Bacteria</taxon>
        <taxon>Pseudomonadati</taxon>
        <taxon>Pseudomonadota</taxon>
        <taxon>Alphaproteobacteria</taxon>
        <taxon>Rhodobacterales</taxon>
        <taxon>Paracoccaceae</taxon>
        <taxon>Pseudoprimorskyibacter</taxon>
    </lineage>
</organism>
<accession>A0A2R8APU2</accession>
<feature type="transmembrane region" description="Helical" evidence="1">
    <location>
        <begin position="12"/>
        <end position="30"/>
    </location>
</feature>
<reference evidence="3" key="1">
    <citation type="submission" date="2018-03" db="EMBL/GenBank/DDBJ databases">
        <authorList>
            <person name="Rodrigo-Torres L."/>
            <person name="Arahal R. D."/>
            <person name="Lucena T."/>
        </authorList>
    </citation>
    <scope>NUCLEOTIDE SEQUENCE [LARGE SCALE GENOMIC DNA]</scope>
    <source>
        <strain evidence="3">CECT 8871</strain>
    </source>
</reference>
<dbReference type="RefSeq" id="WP_108884598.1">
    <property type="nucleotide sequence ID" value="NZ_OMOJ01000001.1"/>
</dbReference>
<evidence type="ECO:0000256" key="1">
    <source>
        <dbReference type="SAM" id="Phobius"/>
    </source>
</evidence>
<sequence length="164" mass="17289">MTLAMRKWATPLTAATFIITGVTGIVLFFHSGGILSRVAHEWIGMAIMVVFLFHIAINWRPFLAYFKKPVGATIMVLGVVLTAATFVPLDQAQSGGGMNPGRLIGALQKAPITALATMTDKTADTIVTDLQAAGFANATTETTVADLTQGDRGQIMAVLGIALN</sequence>
<dbReference type="Proteomes" id="UP000244904">
    <property type="component" value="Unassembled WGS sequence"/>
</dbReference>
<name>A0A2R8APU2_9RHOB</name>
<dbReference type="OrthoDB" id="5363112at2"/>
<evidence type="ECO:0000313" key="3">
    <source>
        <dbReference type="Proteomes" id="UP000244904"/>
    </source>
</evidence>
<dbReference type="EMBL" id="OMOJ01000001">
    <property type="protein sequence ID" value="SPF77917.1"/>
    <property type="molecule type" value="Genomic_DNA"/>
</dbReference>
<dbReference type="AlphaFoldDB" id="A0A2R8APU2"/>
<keyword evidence="3" id="KW-1185">Reference proteome</keyword>
<gene>
    <name evidence="2" type="ORF">PRI8871_00504</name>
</gene>
<proteinExistence type="predicted"/>
<feature type="transmembrane region" description="Helical" evidence="1">
    <location>
        <begin position="42"/>
        <end position="59"/>
    </location>
</feature>
<evidence type="ECO:0000313" key="2">
    <source>
        <dbReference type="EMBL" id="SPF77917.1"/>
    </source>
</evidence>
<keyword evidence="1" id="KW-0472">Membrane</keyword>
<feature type="transmembrane region" description="Helical" evidence="1">
    <location>
        <begin position="71"/>
        <end position="89"/>
    </location>
</feature>
<protein>
    <submittedName>
        <fullName evidence="2">Uncharacterized protein</fullName>
    </submittedName>
</protein>